<keyword evidence="1" id="KW-0051">Antiviral defense</keyword>
<accession>A0ABN8XA52</accession>
<evidence type="ECO:0000256" key="2">
    <source>
        <dbReference type="SAM" id="MobiDB-lite"/>
    </source>
</evidence>
<dbReference type="RefSeq" id="WP_051331585.1">
    <property type="nucleotide sequence ID" value="NZ_OX458333.1"/>
</dbReference>
<dbReference type="PANTHER" id="PTHR39965">
    <property type="entry name" value="CRISPR SYSTEM CMR SUBUNIT CMR6"/>
    <property type="match status" value="1"/>
</dbReference>
<evidence type="ECO:0000256" key="1">
    <source>
        <dbReference type="ARBA" id="ARBA00023118"/>
    </source>
</evidence>
<dbReference type="InterPro" id="IPR010172">
    <property type="entry name" value="CRISPR-assoc_prot_TM1791"/>
</dbReference>
<dbReference type="InterPro" id="IPR005537">
    <property type="entry name" value="RAMP_III_fam"/>
</dbReference>
<proteinExistence type="predicted"/>
<feature type="region of interest" description="Disordered" evidence="2">
    <location>
        <begin position="373"/>
        <end position="407"/>
    </location>
</feature>
<gene>
    <name evidence="4" type="ORF">MSZNOR_4861</name>
</gene>
<dbReference type="NCBIfam" id="TIGR01898">
    <property type="entry name" value="cas_TM1791_cmr6"/>
    <property type="match status" value="1"/>
</dbReference>
<feature type="domain" description="CRISPR type III-associated protein" evidence="3">
    <location>
        <begin position="97"/>
        <end position="279"/>
    </location>
</feature>
<protein>
    <submittedName>
        <fullName evidence="4">CRISPR-associated protein Cmr6</fullName>
    </submittedName>
</protein>
<sequence>MNLPLYEKVRSEPPELGVNGHRGLWFERFFDQYDSSWKVLEEKKDTKGKREEEQGKTAWIKKVTEGCCGNGNELERHALRLAQRLQAIGGECRGFRTDWHFATGLGNPHPVKNGFLWHPTLGVPYLPGATVKGLVRAWVEQWDPSLSPEEKRIRCLTWFGSVTKSEVPEQAGELIFFDALPIEPPTLALDVITPHYGKWYEQGGEIQDPANEPEKVPADWHDPVPVPFLVVKKAEFLFAIAPRRKAFMGEVQPALDALEMALEWLGAGAKTAVGYGRMKPALDVKQRVDDLIREEQEKRRRREEELALRARLANLSPTAQYWEHRIRDAKLESDKNAFNQHVEDWLKSLEDDPQRDAIARLVEITRKHYKGLLENPEKTEGKKQKPAFSERQRSIARRLNALRGDST</sequence>
<dbReference type="Proteomes" id="UP001162030">
    <property type="component" value="Chromosome"/>
</dbReference>
<keyword evidence="5" id="KW-1185">Reference proteome</keyword>
<evidence type="ECO:0000313" key="5">
    <source>
        <dbReference type="Proteomes" id="UP001162030"/>
    </source>
</evidence>
<name>A0ABN8XA52_9GAMM</name>
<organism evidence="4 5">
    <name type="scientific">Methylocaldum szegediense</name>
    <dbReference type="NCBI Taxonomy" id="73780"/>
    <lineage>
        <taxon>Bacteria</taxon>
        <taxon>Pseudomonadati</taxon>
        <taxon>Pseudomonadota</taxon>
        <taxon>Gammaproteobacteria</taxon>
        <taxon>Methylococcales</taxon>
        <taxon>Methylococcaceae</taxon>
        <taxon>Methylocaldum</taxon>
    </lineage>
</organism>
<reference evidence="4 5" key="1">
    <citation type="submission" date="2023-03" db="EMBL/GenBank/DDBJ databases">
        <authorList>
            <person name="Pearce D."/>
        </authorList>
    </citation>
    <scope>NUCLEOTIDE SEQUENCE [LARGE SCALE GENOMIC DNA]</scope>
    <source>
        <strain evidence="4">Msz</strain>
    </source>
</reference>
<evidence type="ECO:0000259" key="3">
    <source>
        <dbReference type="Pfam" id="PF03787"/>
    </source>
</evidence>
<dbReference type="Pfam" id="PF03787">
    <property type="entry name" value="RAMPs"/>
    <property type="match status" value="1"/>
</dbReference>
<evidence type="ECO:0000313" key="4">
    <source>
        <dbReference type="EMBL" id="CAI8970027.1"/>
    </source>
</evidence>
<feature type="compositionally biased region" description="Basic and acidic residues" evidence="2">
    <location>
        <begin position="375"/>
        <end position="393"/>
    </location>
</feature>
<dbReference type="PANTHER" id="PTHR39965:SF1">
    <property type="entry name" value="CRISPR SYSTEM CMR SUBUNIT CMR6"/>
    <property type="match status" value="1"/>
</dbReference>
<dbReference type="EMBL" id="OX458333">
    <property type="protein sequence ID" value="CAI8970027.1"/>
    <property type="molecule type" value="Genomic_DNA"/>
</dbReference>